<dbReference type="STRING" id="426756.SAMN04488126_101102"/>
<keyword evidence="1" id="KW-0812">Transmembrane</keyword>
<proteinExistence type="predicted"/>
<accession>A0A1G6XNZ3</accession>
<feature type="transmembrane region" description="Helical" evidence="1">
    <location>
        <begin position="34"/>
        <end position="54"/>
    </location>
</feature>
<dbReference type="Pfam" id="PF04024">
    <property type="entry name" value="PspC"/>
    <property type="match status" value="1"/>
</dbReference>
<feature type="domain" description="Phage shock protein PspC N-terminal" evidence="2">
    <location>
        <begin position="3"/>
        <end position="55"/>
    </location>
</feature>
<sequence length="63" mass="7080">MLKKLRKSSGDRAIVGVCGGIAEFFGISSFVVRLIFLLTISVSLWVYLVLSWALDDSYLLRQK</sequence>
<dbReference type="InterPro" id="IPR007168">
    <property type="entry name" value="Phageshock_PspC_N"/>
</dbReference>
<evidence type="ECO:0000256" key="1">
    <source>
        <dbReference type="SAM" id="Phobius"/>
    </source>
</evidence>
<evidence type="ECO:0000259" key="2">
    <source>
        <dbReference type="Pfam" id="PF04024"/>
    </source>
</evidence>
<organism evidence="3 4">
    <name type="scientific">Bhargavaea beijingensis</name>
    <dbReference type="NCBI Taxonomy" id="426756"/>
    <lineage>
        <taxon>Bacteria</taxon>
        <taxon>Bacillati</taxon>
        <taxon>Bacillota</taxon>
        <taxon>Bacilli</taxon>
        <taxon>Bacillales</taxon>
        <taxon>Caryophanaceae</taxon>
        <taxon>Bhargavaea</taxon>
    </lineage>
</organism>
<evidence type="ECO:0000313" key="3">
    <source>
        <dbReference type="EMBL" id="SDD79087.1"/>
    </source>
</evidence>
<gene>
    <name evidence="3" type="ORF">SAMN04488126_101102</name>
</gene>
<feature type="transmembrane region" description="Helical" evidence="1">
    <location>
        <begin position="12"/>
        <end position="28"/>
    </location>
</feature>
<reference evidence="3 4" key="1">
    <citation type="submission" date="2016-10" db="EMBL/GenBank/DDBJ databases">
        <authorList>
            <person name="de Groot N.N."/>
        </authorList>
    </citation>
    <scope>NUCLEOTIDE SEQUENCE [LARGE SCALE GENOMIC DNA]</scope>
    <source>
        <strain evidence="3 4">CGMCC 1.6762</strain>
    </source>
</reference>
<keyword evidence="1" id="KW-0472">Membrane</keyword>
<evidence type="ECO:0000313" key="4">
    <source>
        <dbReference type="Proteomes" id="UP000198823"/>
    </source>
</evidence>
<dbReference type="Proteomes" id="UP000198823">
    <property type="component" value="Unassembled WGS sequence"/>
</dbReference>
<name>A0A1G6XNZ3_9BACL</name>
<keyword evidence="1" id="KW-1133">Transmembrane helix</keyword>
<dbReference type="EMBL" id="FNAR01000001">
    <property type="protein sequence ID" value="SDD79087.1"/>
    <property type="molecule type" value="Genomic_DNA"/>
</dbReference>
<dbReference type="AlphaFoldDB" id="A0A1G6XNZ3"/>
<protein>
    <submittedName>
        <fullName evidence="3">Phage shock protein C (PspC) family protein</fullName>
    </submittedName>
</protein>